<evidence type="ECO:0000313" key="2">
    <source>
        <dbReference type="EMBL" id="KAK4155309.1"/>
    </source>
</evidence>
<protein>
    <submittedName>
        <fullName evidence="2">Uncharacterized protein</fullName>
    </submittedName>
</protein>
<comment type="caution">
    <text evidence="2">The sequence shown here is derived from an EMBL/GenBank/DDBJ whole genome shotgun (WGS) entry which is preliminary data.</text>
</comment>
<feature type="compositionally biased region" description="Polar residues" evidence="1">
    <location>
        <begin position="346"/>
        <end position="356"/>
    </location>
</feature>
<dbReference type="Proteomes" id="UP001302745">
    <property type="component" value="Unassembled WGS sequence"/>
</dbReference>
<gene>
    <name evidence="2" type="ORF">C8A00DRAFT_31830</name>
</gene>
<accession>A0AAN6VPR5</accession>
<sequence length="392" mass="42837">MSVPPSHFNTIRAHGDANHAQQLTWTNEIRLNHALNWQGLLSYSEGFYNELEKHPVWKSHHRSLKGNSLVATLCYPIKDGCILFQGTIPGKSYRNMMFSDGAVRAPKWWRANSKVGPSGTEPRRGPHPDGIDAEDGVEFALECAQRERSGQDTLPPQDGPLRIIVYGIKVYQDNTTKTGIAYRTGQTDLCTASSFEERRKDPPCQVVAQRLNILFLDKKLAKQQDSEDSPASSQYSDIELTPAEFDALVNNARKHPRPPSSSNGSQYNLVEFTPAEYDALANTKGPSRPPSRSDGSKSSPGGPQAQAPGAQAPGARRPENNKMDRLAQSMSMLSTGGRSVAPPRPSAQTARATSVQLAGRTQARNTGDREAASRSAANDPRKNQPASRDGPR</sequence>
<feature type="compositionally biased region" description="Basic and acidic residues" evidence="1">
    <location>
        <begin position="316"/>
        <end position="325"/>
    </location>
</feature>
<organism evidence="2 3">
    <name type="scientific">Chaetomidium leptoderma</name>
    <dbReference type="NCBI Taxonomy" id="669021"/>
    <lineage>
        <taxon>Eukaryota</taxon>
        <taxon>Fungi</taxon>
        <taxon>Dikarya</taxon>
        <taxon>Ascomycota</taxon>
        <taxon>Pezizomycotina</taxon>
        <taxon>Sordariomycetes</taxon>
        <taxon>Sordariomycetidae</taxon>
        <taxon>Sordariales</taxon>
        <taxon>Chaetomiaceae</taxon>
        <taxon>Chaetomidium</taxon>
    </lineage>
</organism>
<reference evidence="2" key="2">
    <citation type="submission" date="2023-05" db="EMBL/GenBank/DDBJ databases">
        <authorList>
            <consortium name="Lawrence Berkeley National Laboratory"/>
            <person name="Steindorff A."/>
            <person name="Hensen N."/>
            <person name="Bonometti L."/>
            <person name="Westerberg I."/>
            <person name="Brannstrom I.O."/>
            <person name="Guillou S."/>
            <person name="Cros-Aarteil S."/>
            <person name="Calhoun S."/>
            <person name="Haridas S."/>
            <person name="Kuo A."/>
            <person name="Mondo S."/>
            <person name="Pangilinan J."/>
            <person name="Riley R."/>
            <person name="Labutti K."/>
            <person name="Andreopoulos B."/>
            <person name="Lipzen A."/>
            <person name="Chen C."/>
            <person name="Yanf M."/>
            <person name="Daum C."/>
            <person name="Ng V."/>
            <person name="Clum A."/>
            <person name="Ohm R."/>
            <person name="Martin F."/>
            <person name="Silar P."/>
            <person name="Natvig D."/>
            <person name="Lalanne C."/>
            <person name="Gautier V."/>
            <person name="Ament-Velasquez S.L."/>
            <person name="Kruys A."/>
            <person name="Hutchinson M.I."/>
            <person name="Powell A.J."/>
            <person name="Barry K."/>
            <person name="Miller A.N."/>
            <person name="Grigoriev I.V."/>
            <person name="Debuchy R."/>
            <person name="Gladieux P."/>
            <person name="Thoren M.H."/>
            <person name="Johannesson H."/>
        </authorList>
    </citation>
    <scope>NUCLEOTIDE SEQUENCE</scope>
    <source>
        <strain evidence="2">CBS 538.74</strain>
    </source>
</reference>
<keyword evidence="3" id="KW-1185">Reference proteome</keyword>
<name>A0AAN6VPR5_9PEZI</name>
<feature type="region of interest" description="Disordered" evidence="1">
    <location>
        <begin position="112"/>
        <end position="132"/>
    </location>
</feature>
<proteinExistence type="predicted"/>
<feature type="compositionally biased region" description="Polar residues" evidence="1">
    <location>
        <begin position="328"/>
        <end position="337"/>
    </location>
</feature>
<feature type="compositionally biased region" description="Low complexity" evidence="1">
    <location>
        <begin position="284"/>
        <end position="315"/>
    </location>
</feature>
<feature type="compositionally biased region" description="Basic and acidic residues" evidence="1">
    <location>
        <begin position="121"/>
        <end position="130"/>
    </location>
</feature>
<dbReference type="AlphaFoldDB" id="A0AAN6VPR5"/>
<feature type="region of interest" description="Disordered" evidence="1">
    <location>
        <begin position="280"/>
        <end position="392"/>
    </location>
</feature>
<dbReference type="EMBL" id="MU856890">
    <property type="protein sequence ID" value="KAK4155309.1"/>
    <property type="molecule type" value="Genomic_DNA"/>
</dbReference>
<evidence type="ECO:0000313" key="3">
    <source>
        <dbReference type="Proteomes" id="UP001302745"/>
    </source>
</evidence>
<reference evidence="2" key="1">
    <citation type="journal article" date="2023" name="Mol. Phylogenet. Evol.">
        <title>Genome-scale phylogeny and comparative genomics of the fungal order Sordariales.</title>
        <authorList>
            <person name="Hensen N."/>
            <person name="Bonometti L."/>
            <person name="Westerberg I."/>
            <person name="Brannstrom I.O."/>
            <person name="Guillou S."/>
            <person name="Cros-Aarteil S."/>
            <person name="Calhoun S."/>
            <person name="Haridas S."/>
            <person name="Kuo A."/>
            <person name="Mondo S."/>
            <person name="Pangilinan J."/>
            <person name="Riley R."/>
            <person name="LaButti K."/>
            <person name="Andreopoulos B."/>
            <person name="Lipzen A."/>
            <person name="Chen C."/>
            <person name="Yan M."/>
            <person name="Daum C."/>
            <person name="Ng V."/>
            <person name="Clum A."/>
            <person name="Steindorff A."/>
            <person name="Ohm R.A."/>
            <person name="Martin F."/>
            <person name="Silar P."/>
            <person name="Natvig D.O."/>
            <person name="Lalanne C."/>
            <person name="Gautier V."/>
            <person name="Ament-Velasquez S.L."/>
            <person name="Kruys A."/>
            <person name="Hutchinson M.I."/>
            <person name="Powell A.J."/>
            <person name="Barry K."/>
            <person name="Miller A.N."/>
            <person name="Grigoriev I.V."/>
            <person name="Debuchy R."/>
            <person name="Gladieux P."/>
            <person name="Hiltunen Thoren M."/>
            <person name="Johannesson H."/>
        </authorList>
    </citation>
    <scope>NUCLEOTIDE SEQUENCE</scope>
    <source>
        <strain evidence="2">CBS 538.74</strain>
    </source>
</reference>
<evidence type="ECO:0000256" key="1">
    <source>
        <dbReference type="SAM" id="MobiDB-lite"/>
    </source>
</evidence>